<dbReference type="RefSeq" id="WP_079550612.1">
    <property type="nucleotide sequence ID" value="NZ_LT670847.1"/>
</dbReference>
<evidence type="ECO:0000313" key="2">
    <source>
        <dbReference type="EMBL" id="SHL91694.1"/>
    </source>
</evidence>
<evidence type="ECO:0000256" key="1">
    <source>
        <dbReference type="SAM" id="MobiDB-lite"/>
    </source>
</evidence>
<organism evidence="2 3">
    <name type="scientific">Vreelandella subglaciescola</name>
    <dbReference type="NCBI Taxonomy" id="29571"/>
    <lineage>
        <taxon>Bacteria</taxon>
        <taxon>Pseudomonadati</taxon>
        <taxon>Pseudomonadota</taxon>
        <taxon>Gammaproteobacteria</taxon>
        <taxon>Oceanospirillales</taxon>
        <taxon>Halomonadaceae</taxon>
        <taxon>Vreelandella</taxon>
    </lineage>
</organism>
<dbReference type="AlphaFoldDB" id="A0A1M7EJ02"/>
<keyword evidence="3" id="KW-1185">Reference proteome</keyword>
<gene>
    <name evidence="2" type="ORF">SAMN05878437_0250</name>
</gene>
<accession>A0A1M7EJ02</accession>
<feature type="compositionally biased region" description="Basic and acidic residues" evidence="1">
    <location>
        <begin position="1"/>
        <end position="12"/>
    </location>
</feature>
<feature type="compositionally biased region" description="Polar residues" evidence="1">
    <location>
        <begin position="26"/>
        <end position="39"/>
    </location>
</feature>
<name>A0A1M7EJ02_9GAMM</name>
<proteinExistence type="predicted"/>
<dbReference type="InParanoid" id="A0A1M7EJ02"/>
<sequence>MTDGDNELKISGDSEDSLELADASAWTENTSDSTGNFTSYTAELDNQTATLEVQNTLVE</sequence>
<dbReference type="Proteomes" id="UP000190911">
    <property type="component" value="Chromosome I"/>
</dbReference>
<dbReference type="EMBL" id="LT670847">
    <property type="protein sequence ID" value="SHL91694.1"/>
    <property type="molecule type" value="Genomic_DNA"/>
</dbReference>
<reference evidence="2 3" key="1">
    <citation type="submission" date="2016-11" db="EMBL/GenBank/DDBJ databases">
        <authorList>
            <person name="Jaros S."/>
            <person name="Januszkiewicz K."/>
            <person name="Wedrychowicz H."/>
        </authorList>
    </citation>
    <scope>NUCLEOTIDE SEQUENCE [LARGE SCALE GENOMIC DNA]</scope>
    <source>
        <strain evidence="2 3">ACAM 12</strain>
    </source>
</reference>
<feature type="region of interest" description="Disordered" evidence="1">
    <location>
        <begin position="1"/>
        <end position="39"/>
    </location>
</feature>
<evidence type="ECO:0000313" key="3">
    <source>
        <dbReference type="Proteomes" id="UP000190911"/>
    </source>
</evidence>
<protein>
    <submittedName>
        <fullName evidence="2">Uncharacterized protein</fullName>
    </submittedName>
</protein>
<dbReference type="STRING" id="29571.SAMN05878437_0250"/>